<feature type="signal peptide" evidence="2">
    <location>
        <begin position="1"/>
        <end position="20"/>
    </location>
</feature>
<accession>A0A640WI48</accession>
<dbReference type="Proteomes" id="UP000466024">
    <property type="component" value="Unassembled WGS sequence"/>
</dbReference>
<keyword evidence="4" id="KW-1185">Reference proteome</keyword>
<feature type="chain" id="PRO_5024822083" evidence="2">
    <location>
        <begin position="21"/>
        <end position="100"/>
    </location>
</feature>
<evidence type="ECO:0000313" key="3">
    <source>
        <dbReference type="EMBL" id="KAA0020247.1"/>
    </source>
</evidence>
<keyword evidence="2" id="KW-0732">Signal</keyword>
<sequence length="100" mass="10982">MRCAPVLSVSLLAVWLSACSQPSTESQVGDLATDPVRLKAWREQCVRDRQVVGENDCQVVAEAYRRRFFSGQAGSNEYRTLTDLPPIPPSFDGPVSEDGP</sequence>
<comment type="caution">
    <text evidence="3">The sequence shown here is derived from an EMBL/GenBank/DDBJ whole genome shotgun (WGS) entry which is preliminary data.</text>
</comment>
<dbReference type="PROSITE" id="PS51257">
    <property type="entry name" value="PROKAR_LIPOPROTEIN"/>
    <property type="match status" value="1"/>
</dbReference>
<evidence type="ECO:0000256" key="2">
    <source>
        <dbReference type="SAM" id="SignalP"/>
    </source>
</evidence>
<evidence type="ECO:0000313" key="4">
    <source>
        <dbReference type="Proteomes" id="UP000466024"/>
    </source>
</evidence>
<evidence type="ECO:0000256" key="1">
    <source>
        <dbReference type="SAM" id="MobiDB-lite"/>
    </source>
</evidence>
<dbReference type="EMBL" id="VTPX01000001">
    <property type="protein sequence ID" value="KAA0020247.1"/>
    <property type="molecule type" value="Genomic_DNA"/>
</dbReference>
<reference evidence="3 4" key="1">
    <citation type="submission" date="2019-08" db="EMBL/GenBank/DDBJ databases">
        <title>Bioinformatics analysis of the strain L3 and L5.</title>
        <authorList>
            <person name="Li X."/>
        </authorList>
    </citation>
    <scope>NUCLEOTIDE SEQUENCE [LARGE SCALE GENOMIC DNA]</scope>
    <source>
        <strain evidence="3 4">L3</strain>
    </source>
</reference>
<dbReference type="RefSeq" id="WP_149433373.1">
    <property type="nucleotide sequence ID" value="NZ_VTPX01000001.1"/>
</dbReference>
<feature type="region of interest" description="Disordered" evidence="1">
    <location>
        <begin position="79"/>
        <end position="100"/>
    </location>
</feature>
<gene>
    <name evidence="3" type="ORF">F0A16_00040</name>
</gene>
<organism evidence="3 4">
    <name type="scientific">Salinicola corii</name>
    <dbReference type="NCBI Taxonomy" id="2606937"/>
    <lineage>
        <taxon>Bacteria</taxon>
        <taxon>Pseudomonadati</taxon>
        <taxon>Pseudomonadota</taxon>
        <taxon>Gammaproteobacteria</taxon>
        <taxon>Oceanospirillales</taxon>
        <taxon>Halomonadaceae</taxon>
        <taxon>Salinicola</taxon>
    </lineage>
</organism>
<protein>
    <submittedName>
        <fullName evidence="3">Uncharacterized protein</fullName>
    </submittedName>
</protein>
<name>A0A640WI48_9GAMM</name>
<dbReference type="AlphaFoldDB" id="A0A640WI48"/>
<proteinExistence type="predicted"/>